<comment type="caution">
    <text evidence="1">The sequence shown here is derived from an EMBL/GenBank/DDBJ whole genome shotgun (WGS) entry which is preliminary data.</text>
</comment>
<dbReference type="EMBL" id="BMRE01000015">
    <property type="protein sequence ID" value="GGU43049.1"/>
    <property type="molecule type" value="Genomic_DNA"/>
</dbReference>
<organism evidence="1 2">
    <name type="scientific">Lentzea flava</name>
    <dbReference type="NCBI Taxonomy" id="103732"/>
    <lineage>
        <taxon>Bacteria</taxon>
        <taxon>Bacillati</taxon>
        <taxon>Actinomycetota</taxon>
        <taxon>Actinomycetes</taxon>
        <taxon>Pseudonocardiales</taxon>
        <taxon>Pseudonocardiaceae</taxon>
        <taxon>Lentzea</taxon>
    </lineage>
</organism>
<sequence>MISGLTGLGVVLLHRNTQPELLRDVLAYLVRLTEPITADGEQLPGWWSGDGPFGCVSSEWPGGHATLGIAPRHHWPARTAGRRGITAPRHTKTISCLLDWLDNWRVGTGRSAWWTGMISRAEHHTNATRASGPQRPSWCYGTPGLARA</sequence>
<evidence type="ECO:0000313" key="1">
    <source>
        <dbReference type="EMBL" id="GGU43049.1"/>
    </source>
</evidence>
<dbReference type="SUPFAM" id="SSF158745">
    <property type="entry name" value="LanC-like"/>
    <property type="match status" value="1"/>
</dbReference>
<proteinExistence type="predicted"/>
<evidence type="ECO:0000313" key="2">
    <source>
        <dbReference type="Proteomes" id="UP000649573"/>
    </source>
</evidence>
<accession>A0ABQ2UL50</accession>
<name>A0ABQ2UL50_9PSEU</name>
<keyword evidence="2" id="KW-1185">Reference proteome</keyword>
<dbReference type="Proteomes" id="UP000649573">
    <property type="component" value="Unassembled WGS sequence"/>
</dbReference>
<evidence type="ECO:0008006" key="3">
    <source>
        <dbReference type="Google" id="ProtNLM"/>
    </source>
</evidence>
<dbReference type="Gene3D" id="1.50.10.20">
    <property type="match status" value="1"/>
</dbReference>
<gene>
    <name evidence="1" type="ORF">GCM10010178_39660</name>
</gene>
<dbReference type="RefSeq" id="WP_229812727.1">
    <property type="nucleotide sequence ID" value="NZ_BMRE01000015.1"/>
</dbReference>
<reference evidence="2" key="1">
    <citation type="journal article" date="2019" name="Int. J. Syst. Evol. Microbiol.">
        <title>The Global Catalogue of Microorganisms (GCM) 10K type strain sequencing project: providing services to taxonomists for standard genome sequencing and annotation.</title>
        <authorList>
            <consortium name="The Broad Institute Genomics Platform"/>
            <consortium name="The Broad Institute Genome Sequencing Center for Infectious Disease"/>
            <person name="Wu L."/>
            <person name="Ma J."/>
        </authorList>
    </citation>
    <scope>NUCLEOTIDE SEQUENCE [LARGE SCALE GENOMIC DNA]</scope>
    <source>
        <strain evidence="2">JCM 3296</strain>
    </source>
</reference>
<protein>
    <recommendedName>
        <fullName evidence="3">Lanthionine synthetase C-like protein</fullName>
    </recommendedName>
</protein>